<dbReference type="InterPro" id="IPR044215">
    <property type="entry name" value="PIG-H"/>
</dbReference>
<evidence type="ECO:0000259" key="4">
    <source>
        <dbReference type="Pfam" id="PF10181"/>
    </source>
</evidence>
<dbReference type="GO" id="GO:0000506">
    <property type="term" value="C:glycosylphosphatidylinositol-N-acetylglucosaminyltransferase (GPI-GnT) complex"/>
    <property type="evidence" value="ECO:0007669"/>
    <property type="project" value="InterPro"/>
</dbReference>
<keyword evidence="6" id="KW-1185">Reference proteome</keyword>
<dbReference type="Proteomes" id="UP001295740">
    <property type="component" value="Unassembled WGS sequence"/>
</dbReference>
<keyword evidence="3" id="KW-1133">Transmembrane helix</keyword>
<comment type="similarity">
    <text evidence="2">Belongs to the PIGH family.</text>
</comment>
<dbReference type="AlphaFoldDB" id="A0AAI8VWD9"/>
<organism evidence="5 6">
    <name type="scientific">Anthostomella pinea</name>
    <dbReference type="NCBI Taxonomy" id="933095"/>
    <lineage>
        <taxon>Eukaryota</taxon>
        <taxon>Fungi</taxon>
        <taxon>Dikarya</taxon>
        <taxon>Ascomycota</taxon>
        <taxon>Pezizomycotina</taxon>
        <taxon>Sordariomycetes</taxon>
        <taxon>Xylariomycetidae</taxon>
        <taxon>Xylariales</taxon>
        <taxon>Xylariaceae</taxon>
        <taxon>Anthostomella</taxon>
    </lineage>
</organism>
<dbReference type="Pfam" id="PF10181">
    <property type="entry name" value="PIG-H"/>
    <property type="match status" value="1"/>
</dbReference>
<keyword evidence="3" id="KW-0812">Transmembrane</keyword>
<feature type="domain" description="Phosphatidylinositol N-acetylglucosaminyltransferase subunit H conserved" evidence="4">
    <location>
        <begin position="147"/>
        <end position="212"/>
    </location>
</feature>
<proteinExistence type="inferred from homology"/>
<accession>A0AAI8VWD9</accession>
<evidence type="ECO:0000256" key="2">
    <source>
        <dbReference type="ARBA" id="ARBA00009610"/>
    </source>
</evidence>
<dbReference type="PANTHER" id="PTHR15231">
    <property type="entry name" value="PHOSPHATIDYLINOSITOL N-ACETYLGLUCOSAMINYLTRANSFERASE SUBUNIT H"/>
    <property type="match status" value="1"/>
</dbReference>
<feature type="transmembrane region" description="Helical" evidence="3">
    <location>
        <begin position="33"/>
        <end position="57"/>
    </location>
</feature>
<comment type="pathway">
    <text evidence="1">Glycolipid biosynthesis; glycosylphosphatidylinositol-anchor biosynthesis.</text>
</comment>
<gene>
    <name evidence="5" type="ORF">KHLLAP_LOCUS12136</name>
</gene>
<dbReference type="InterPro" id="IPR019328">
    <property type="entry name" value="PIGH-H_dom"/>
</dbReference>
<feature type="transmembrane region" description="Helical" evidence="3">
    <location>
        <begin position="121"/>
        <end position="141"/>
    </location>
</feature>
<reference evidence="5" key="1">
    <citation type="submission" date="2023-10" db="EMBL/GenBank/DDBJ databases">
        <authorList>
            <person name="Hackl T."/>
        </authorList>
    </citation>
    <scope>NUCLEOTIDE SEQUENCE</scope>
</reference>
<dbReference type="EMBL" id="CAUWAG010000018">
    <property type="protein sequence ID" value="CAJ2511668.1"/>
    <property type="molecule type" value="Genomic_DNA"/>
</dbReference>
<comment type="caution">
    <text evidence="5">The sequence shown here is derived from an EMBL/GenBank/DDBJ whole genome shotgun (WGS) entry which is preliminary data.</text>
</comment>
<evidence type="ECO:0000256" key="3">
    <source>
        <dbReference type="SAM" id="Phobius"/>
    </source>
</evidence>
<dbReference type="GO" id="GO:0006506">
    <property type="term" value="P:GPI anchor biosynthetic process"/>
    <property type="evidence" value="ECO:0007669"/>
    <property type="project" value="InterPro"/>
</dbReference>
<keyword evidence="3" id="KW-0472">Membrane</keyword>
<sequence>MLTTAPYLRTRGAPDAREFIISTLPPLTIPLRIALYTLHLLRVVLGLGVLLLLYSIWTLSPYGSPPPPATGYRITSERSTCPAYTSTSSLPLPSKAQIQDFLAAALSSVPGRLCTHIAKAAPAWILVPAAVAWLYTLTLRIHTEERLLVLRGLGVQASSTKDTLLGGGATTRFIPADKIQDVVINEAFRGFRPISYLVVVVEGEADVVVVFPKLLPHKRVVEQVWRGVKDCLYERPRGRNWALDADGKV</sequence>
<dbReference type="PANTHER" id="PTHR15231:SF1">
    <property type="entry name" value="PHOSPHATIDYLINOSITOL N-ACETYLGLUCOSAMINYLTRANSFERASE SUBUNIT H"/>
    <property type="match status" value="1"/>
</dbReference>
<evidence type="ECO:0000256" key="1">
    <source>
        <dbReference type="ARBA" id="ARBA00004687"/>
    </source>
</evidence>
<protein>
    <submittedName>
        <fullName evidence="5">Uu.00g072930.m01.CDS01</fullName>
    </submittedName>
</protein>
<name>A0AAI8VWD9_9PEZI</name>
<evidence type="ECO:0000313" key="6">
    <source>
        <dbReference type="Proteomes" id="UP001295740"/>
    </source>
</evidence>
<evidence type="ECO:0000313" key="5">
    <source>
        <dbReference type="EMBL" id="CAJ2511668.1"/>
    </source>
</evidence>